<feature type="non-terminal residue" evidence="1">
    <location>
        <position position="1"/>
    </location>
</feature>
<accession>A0ACC1KZD5</accession>
<gene>
    <name evidence="1" type="ORF">H4R21_004147</name>
</gene>
<evidence type="ECO:0000313" key="2">
    <source>
        <dbReference type="Proteomes" id="UP001140087"/>
    </source>
</evidence>
<comment type="caution">
    <text evidence="1">The sequence shown here is derived from an EMBL/GenBank/DDBJ whole genome shotgun (WGS) entry which is preliminary data.</text>
</comment>
<dbReference type="EMBL" id="JANBUN010001494">
    <property type="protein sequence ID" value="KAJ2797879.1"/>
    <property type="molecule type" value="Genomic_DNA"/>
</dbReference>
<proteinExistence type="predicted"/>
<feature type="non-terminal residue" evidence="1">
    <location>
        <position position="964"/>
    </location>
</feature>
<protein>
    <submittedName>
        <fullName evidence="1">Uncharacterized protein</fullName>
    </submittedName>
</protein>
<name>A0ACC1KZD5_9FUNG</name>
<reference evidence="1" key="1">
    <citation type="submission" date="2022-07" db="EMBL/GenBank/DDBJ databases">
        <title>Phylogenomic reconstructions and comparative analyses of Kickxellomycotina fungi.</title>
        <authorList>
            <person name="Reynolds N.K."/>
            <person name="Stajich J.E."/>
            <person name="Barry K."/>
            <person name="Grigoriev I.V."/>
            <person name="Crous P."/>
            <person name="Smith M.E."/>
        </authorList>
    </citation>
    <scope>NUCLEOTIDE SEQUENCE</scope>
    <source>
        <strain evidence="1">BCRC 34780</strain>
    </source>
</reference>
<keyword evidence="2" id="KW-1185">Reference proteome</keyword>
<evidence type="ECO:0000313" key="1">
    <source>
        <dbReference type="EMBL" id="KAJ2797879.1"/>
    </source>
</evidence>
<organism evidence="1 2">
    <name type="scientific">Coemansia helicoidea</name>
    <dbReference type="NCBI Taxonomy" id="1286919"/>
    <lineage>
        <taxon>Eukaryota</taxon>
        <taxon>Fungi</taxon>
        <taxon>Fungi incertae sedis</taxon>
        <taxon>Zoopagomycota</taxon>
        <taxon>Kickxellomycotina</taxon>
        <taxon>Kickxellomycetes</taxon>
        <taxon>Kickxellales</taxon>
        <taxon>Kickxellaceae</taxon>
        <taxon>Coemansia</taxon>
    </lineage>
</organism>
<sequence>HNCRMGPARPPGSSSLTGGGRRHARRPTDDGDQRAERPEASPACTEDGGPAEDGSEDDYGRALDAWWDSILQFFARHRATAALVAWLGVSAFDVLDLHMPAEWLVFTFFSFSVFVQVFGMSALLFAALAAGMTALNVAVYCLLPFSATSLLSTVVVCMLLVRGVHGLDARGWLVTALMSASRLSTPWCETLPAYLQEPVAAYCASFGLLWIVYHSSGRLEHLIDPACLLLGVVPPQPPHVSVVEIGDSSIVVCWSPDAATGGLLPTDLAPAQLASAAHHKGAASPPDTPHTPAPPPPVECPVDAAGAATAAAGDPTLQTCSPTARARRQLADALTVSYEIEVDGRIVGARSRADELARIQGLQPARTYQVRVWALSQSRGRAPSAPVFVTTAAAPENEASDRSAADSQLEQQQPLDDAPADIDSVYSEITTVREATVELEQTAAAVREQADAECAGLQEEAAELRAKRKEAEDSKTAQRESIQEMEAEKRRLDRTRAALREEIAAAAARRQRAHDRRLDQERRAEAQLRQAEALEAKTERERRDYESEKTALQSTIDSLKLETASIARRRFGLSREQEETLQQLRSKRAELAAQEKENTSMDGRIKKAIQRRRQLNAAQHESTSIVAQLQAEVDALEPRLEAAVAQRRQREAAAASLAPLQDPPAVAHRPPAHPASFGGDLDRGCPTTSNVPAAAASHAPISLPPRIRRGTGPADLALTVGRHARSSSVAINSATADSTAAPPALHYSAHHSALSLSQFPAGRTAAADGALVYGGVPVRRSADLDDLLGLWHRKSTGLVPGMSAAPARHSLLWAGPASPPAASVPTTAAEASALSILKDTDLAYPSPKRPPYGSSGPFGDPAGYGGVPFPQPPPEVHSGFGGKLHHLALDRVLADPLESARPPPACLGSGGSWPDADYLQGLSLGAGLAGHPTPSLSGDTATSYQSASPYAPPLADLTRPFVLR</sequence>
<dbReference type="Proteomes" id="UP001140087">
    <property type="component" value="Unassembled WGS sequence"/>
</dbReference>